<dbReference type="Proteomes" id="UP000887576">
    <property type="component" value="Unplaced"/>
</dbReference>
<reference evidence="2" key="1">
    <citation type="submission" date="2022-11" db="UniProtKB">
        <authorList>
            <consortium name="WormBaseParasite"/>
        </authorList>
    </citation>
    <scope>IDENTIFICATION</scope>
</reference>
<dbReference type="WBParaSite" id="JU765_v2.g15525.t1">
    <property type="protein sequence ID" value="JU765_v2.g15525.t1"/>
    <property type="gene ID" value="JU765_v2.g15525"/>
</dbReference>
<proteinExistence type="predicted"/>
<protein>
    <submittedName>
        <fullName evidence="2">Uncharacterized protein</fullName>
    </submittedName>
</protein>
<accession>A0AC34QDX8</accession>
<evidence type="ECO:0000313" key="2">
    <source>
        <dbReference type="WBParaSite" id="JU765_v2.g15525.t1"/>
    </source>
</evidence>
<organism evidence="1 2">
    <name type="scientific">Panagrolaimus sp. JU765</name>
    <dbReference type="NCBI Taxonomy" id="591449"/>
    <lineage>
        <taxon>Eukaryota</taxon>
        <taxon>Metazoa</taxon>
        <taxon>Ecdysozoa</taxon>
        <taxon>Nematoda</taxon>
        <taxon>Chromadorea</taxon>
        <taxon>Rhabditida</taxon>
        <taxon>Tylenchina</taxon>
        <taxon>Panagrolaimomorpha</taxon>
        <taxon>Panagrolaimoidea</taxon>
        <taxon>Panagrolaimidae</taxon>
        <taxon>Panagrolaimus</taxon>
    </lineage>
</organism>
<name>A0AC34QDX8_9BILA</name>
<evidence type="ECO:0000313" key="1">
    <source>
        <dbReference type="Proteomes" id="UP000887576"/>
    </source>
</evidence>
<sequence>MGNAIYSEGKVTCFDTIETCAAHCGKHECIFVNKCSGNAELNYVCFPIDTRLMAWLIFGSFLIVIVVCSSVVACYACRAIKHSFQHAIGTDGDIVFYGARNVVNLPHPAASKYGHYREPPRPESEREFNLRRNGYF</sequence>